<comment type="similarity">
    <text evidence="2">Belongs to the COX20 family.</text>
</comment>
<dbReference type="Pfam" id="PF12597">
    <property type="entry name" value="Cox20"/>
    <property type="match status" value="1"/>
</dbReference>
<evidence type="ECO:0000256" key="2">
    <source>
        <dbReference type="ARBA" id="ARBA00009575"/>
    </source>
</evidence>
<evidence type="ECO:0000313" key="10">
    <source>
        <dbReference type="EMBL" id="ORY98481.1"/>
    </source>
</evidence>
<evidence type="ECO:0000256" key="1">
    <source>
        <dbReference type="ARBA" id="ARBA00004273"/>
    </source>
</evidence>
<keyword evidence="11" id="KW-1185">Reference proteome</keyword>
<proteinExistence type="inferred from homology"/>
<keyword evidence="4 9" id="KW-0812">Transmembrane</keyword>
<organism evidence="10 11">
    <name type="scientific">Syncephalastrum racemosum</name>
    <name type="common">Filamentous fungus</name>
    <dbReference type="NCBI Taxonomy" id="13706"/>
    <lineage>
        <taxon>Eukaryota</taxon>
        <taxon>Fungi</taxon>
        <taxon>Fungi incertae sedis</taxon>
        <taxon>Mucoromycota</taxon>
        <taxon>Mucoromycotina</taxon>
        <taxon>Mucoromycetes</taxon>
        <taxon>Mucorales</taxon>
        <taxon>Syncephalastraceae</taxon>
        <taxon>Syncephalastrum</taxon>
    </lineage>
</organism>
<evidence type="ECO:0000256" key="3">
    <source>
        <dbReference type="ARBA" id="ARBA00017689"/>
    </source>
</evidence>
<dbReference type="OrthoDB" id="14603at2759"/>
<dbReference type="Proteomes" id="UP000242180">
    <property type="component" value="Unassembled WGS sequence"/>
</dbReference>
<dbReference type="GO" id="GO:0033617">
    <property type="term" value="P:mitochondrial respiratory chain complex IV assembly"/>
    <property type="evidence" value="ECO:0007669"/>
    <property type="project" value="InterPro"/>
</dbReference>
<comment type="caution">
    <text evidence="10">The sequence shown here is derived from an EMBL/GenBank/DDBJ whole genome shotgun (WGS) entry which is preliminary data.</text>
</comment>
<evidence type="ECO:0000256" key="9">
    <source>
        <dbReference type="SAM" id="Phobius"/>
    </source>
</evidence>
<dbReference type="STRING" id="13706.A0A1X2HHC7"/>
<evidence type="ECO:0000256" key="5">
    <source>
        <dbReference type="ARBA" id="ARBA00022792"/>
    </source>
</evidence>
<feature type="transmembrane region" description="Helical" evidence="9">
    <location>
        <begin position="40"/>
        <end position="58"/>
    </location>
</feature>
<evidence type="ECO:0000256" key="6">
    <source>
        <dbReference type="ARBA" id="ARBA00022989"/>
    </source>
</evidence>
<dbReference type="AlphaFoldDB" id="A0A1X2HHC7"/>
<dbReference type="EMBL" id="MCGN01000003">
    <property type="protein sequence ID" value="ORY98481.1"/>
    <property type="molecule type" value="Genomic_DNA"/>
</dbReference>
<evidence type="ECO:0000256" key="8">
    <source>
        <dbReference type="ARBA" id="ARBA00023136"/>
    </source>
</evidence>
<dbReference type="PANTHER" id="PTHR31586">
    <property type="entry name" value="CYTOCHROME C OXIDASE PROTEIN 20"/>
    <property type="match status" value="1"/>
</dbReference>
<evidence type="ECO:0000313" key="11">
    <source>
        <dbReference type="Proteomes" id="UP000242180"/>
    </source>
</evidence>
<keyword evidence="5" id="KW-0999">Mitochondrion inner membrane</keyword>
<reference evidence="10 11" key="1">
    <citation type="submission" date="2016-07" db="EMBL/GenBank/DDBJ databases">
        <title>Pervasive Adenine N6-methylation of Active Genes in Fungi.</title>
        <authorList>
            <consortium name="DOE Joint Genome Institute"/>
            <person name="Mondo S.J."/>
            <person name="Dannebaum R.O."/>
            <person name="Kuo R.C."/>
            <person name="Labutti K."/>
            <person name="Haridas S."/>
            <person name="Kuo A."/>
            <person name="Salamov A."/>
            <person name="Ahrendt S.R."/>
            <person name="Lipzen A."/>
            <person name="Sullivan W."/>
            <person name="Andreopoulos W.B."/>
            <person name="Clum A."/>
            <person name="Lindquist E."/>
            <person name="Daum C."/>
            <person name="Ramamoorthy G.K."/>
            <person name="Gryganskyi A."/>
            <person name="Culley D."/>
            <person name="Magnuson J.K."/>
            <person name="James T.Y."/>
            <person name="O'Malley M.A."/>
            <person name="Stajich J.E."/>
            <person name="Spatafora J.W."/>
            <person name="Visel A."/>
            <person name="Grigoriev I.V."/>
        </authorList>
    </citation>
    <scope>NUCLEOTIDE SEQUENCE [LARGE SCALE GENOMIC DNA]</scope>
    <source>
        <strain evidence="10 11">NRRL 2496</strain>
    </source>
</reference>
<dbReference type="OMA" id="CQMERRQ"/>
<sequence>MSTNDDHNQSKQEPSFGEAVKTIRADDFKHIGKIPCARNSLLYGIGAAFGMGGIRFIMKRAVPTAANWAVASFCGVSLVSFELCQMQRRQKLERLHMIVNARNKKSSPAIEIELDEELLSRQQEQQQKD</sequence>
<feature type="transmembrane region" description="Helical" evidence="9">
    <location>
        <begin position="64"/>
        <end position="84"/>
    </location>
</feature>
<dbReference type="PANTHER" id="PTHR31586:SF1">
    <property type="entry name" value="CYTOCHROME C OXIDASE ASSEMBLY PROTEIN COX20, MITOCHONDRIAL"/>
    <property type="match status" value="1"/>
</dbReference>
<evidence type="ECO:0000256" key="7">
    <source>
        <dbReference type="ARBA" id="ARBA00023128"/>
    </source>
</evidence>
<evidence type="ECO:0000256" key="4">
    <source>
        <dbReference type="ARBA" id="ARBA00022692"/>
    </source>
</evidence>
<dbReference type="FunCoup" id="A0A1X2HHC7">
    <property type="interactions" value="180"/>
</dbReference>
<comment type="subcellular location">
    <subcellularLocation>
        <location evidence="1">Mitochondrion inner membrane</location>
    </subcellularLocation>
</comment>
<dbReference type="InParanoid" id="A0A1X2HHC7"/>
<keyword evidence="8 9" id="KW-0472">Membrane</keyword>
<accession>A0A1X2HHC7</accession>
<protein>
    <recommendedName>
        <fullName evidence="3">Cytochrome c oxidase assembly protein COX20, mitochondrial</fullName>
    </recommendedName>
</protein>
<name>A0A1X2HHC7_SYNRA</name>
<dbReference type="GO" id="GO:0005743">
    <property type="term" value="C:mitochondrial inner membrane"/>
    <property type="evidence" value="ECO:0007669"/>
    <property type="project" value="UniProtKB-SubCell"/>
</dbReference>
<keyword evidence="6 9" id="KW-1133">Transmembrane helix</keyword>
<dbReference type="PIRSF" id="PIRSF007871">
    <property type="entry name" value="Cox20"/>
    <property type="match status" value="1"/>
</dbReference>
<gene>
    <name evidence="10" type="ORF">BCR43DRAFT_487605</name>
</gene>
<dbReference type="InterPro" id="IPR022533">
    <property type="entry name" value="Cox20"/>
</dbReference>
<keyword evidence="7" id="KW-0496">Mitochondrion</keyword>